<accession>A0A9X3NHI9</accession>
<name>A0A9X3NHI9_9ACTN</name>
<feature type="compositionally biased region" description="Gly residues" evidence="2">
    <location>
        <begin position="354"/>
        <end position="367"/>
    </location>
</feature>
<evidence type="ECO:0000313" key="4">
    <source>
        <dbReference type="Proteomes" id="UP001140076"/>
    </source>
</evidence>
<feature type="region of interest" description="Disordered" evidence="2">
    <location>
        <begin position="425"/>
        <end position="667"/>
    </location>
</feature>
<proteinExistence type="predicted"/>
<protein>
    <submittedName>
        <fullName evidence="3">Uncharacterized protein</fullName>
    </submittedName>
</protein>
<feature type="coiled-coil region" evidence="1">
    <location>
        <begin position="86"/>
        <end position="113"/>
    </location>
</feature>
<evidence type="ECO:0000256" key="2">
    <source>
        <dbReference type="SAM" id="MobiDB-lite"/>
    </source>
</evidence>
<dbReference type="RefSeq" id="WP_270071068.1">
    <property type="nucleotide sequence ID" value="NZ_JAJAQC010000007.1"/>
</dbReference>
<feature type="compositionally biased region" description="Gly residues" evidence="2">
    <location>
        <begin position="620"/>
        <end position="644"/>
    </location>
</feature>
<feature type="compositionally biased region" description="Low complexity" evidence="2">
    <location>
        <begin position="425"/>
        <end position="442"/>
    </location>
</feature>
<keyword evidence="4" id="KW-1185">Reference proteome</keyword>
<evidence type="ECO:0000313" key="3">
    <source>
        <dbReference type="EMBL" id="MDA0563782.1"/>
    </source>
</evidence>
<keyword evidence="1" id="KW-0175">Coiled coil</keyword>
<sequence length="886" mass="93303">MSDDLIDPDSIPIPAVDPDALEDAAADLRAQGGNIAETGEAVKTSWSDLRDHYVAPEAETLFAVMDPVAEKGDEVNVDLGQVAAALETFAETARDLKAQLVQAKADAQDFRASIEGDDDWDEGGFFGGESDKVGEHNDLLNRVNSLVHRYWAAERDCANAITALFGGTRFVGAGADGGQPGAGESVYGTAEPFSGVETPWGSPQSTDHQGHVDLVHGAGDVLMGTLEDFGGAFGLHGDEGWLWQGGSWTGNLGGYWGDSIAGLGAMAGVYNPETGEFTAGLGEAWDVARGAWGDAIHGFFPWTELDERPGYVFGTALTNIGMIAGGIALSATGLGAVAGVPMITSRVTRILGSVGRGGDSSGGGDGSEGGDDAERRDDRITGATPEGGPQQVTRPENIEPGEGFDTSGIGDMSESLSRLNATRNAVPDQPAAPPAADLAPEGAPDPSPPPRQESTPEPEPDPETGEGPPEDRPSAEQTPEQRPEQPPERQSDQQPEQPPGQTAPRRDPTAEEVDDAFSEIARRNEDLADQMDDIDGGRMAELDGDAPWTIGALEDTGPDGGRGGPDDRTRVPVTPDGLEMSRNDPDGTEGTNSPGADPRPDDAGRPVEVTEDRPEQNPSTGGGGGGGDRPPGGGPPGGGGGGDGPSSPDEDRPDPERADGPMTPEQEAGVREVLRNSGLNANKVEEIVDSLRDGASGDSVGRQVADILLEGRVDKVHNFAEFVSDFSSPSMARDAAAELRFMDHLIDRGYPVDRLEFAEKKSEQDTRNAAENYDIDTFIRSDGSAGDYAYQIKHLDVQDGTIRGSQLVNNSKKIANQLRVVSGWENTRTVGIMEADAPLGEISEKQYRSILNNARRNNMVFVIYHRDGVLMIPPDGDAFPSLPTGR</sequence>
<dbReference type="Proteomes" id="UP001140076">
    <property type="component" value="Unassembled WGS sequence"/>
</dbReference>
<feature type="compositionally biased region" description="Basic and acidic residues" evidence="2">
    <location>
        <begin position="598"/>
        <end position="615"/>
    </location>
</feature>
<feature type="compositionally biased region" description="Basic and acidic residues" evidence="2">
    <location>
        <begin position="469"/>
        <end position="491"/>
    </location>
</feature>
<dbReference type="EMBL" id="JAJAQC010000007">
    <property type="protein sequence ID" value="MDA0563782.1"/>
    <property type="molecule type" value="Genomic_DNA"/>
</dbReference>
<feature type="region of interest" description="Disordered" evidence="2">
    <location>
        <begin position="353"/>
        <end position="412"/>
    </location>
</feature>
<gene>
    <name evidence="3" type="ORF">LG943_05490</name>
</gene>
<dbReference type="AlphaFoldDB" id="A0A9X3NHI9"/>
<reference evidence="3" key="1">
    <citation type="submission" date="2021-10" db="EMBL/GenBank/DDBJ databases">
        <title>Streptomonospora sp. nov., isolated from mangrove soil.</title>
        <authorList>
            <person name="Chen X."/>
            <person name="Ge X."/>
            <person name="Liu W."/>
        </authorList>
    </citation>
    <scope>NUCLEOTIDE SEQUENCE</scope>
    <source>
        <strain evidence="3">S1-112</strain>
    </source>
</reference>
<evidence type="ECO:0000256" key="1">
    <source>
        <dbReference type="SAM" id="Coils"/>
    </source>
</evidence>
<organism evidence="3 4">
    <name type="scientific">Streptomonospora mangrovi</name>
    <dbReference type="NCBI Taxonomy" id="2883123"/>
    <lineage>
        <taxon>Bacteria</taxon>
        <taxon>Bacillati</taxon>
        <taxon>Actinomycetota</taxon>
        <taxon>Actinomycetes</taxon>
        <taxon>Streptosporangiales</taxon>
        <taxon>Nocardiopsidaceae</taxon>
        <taxon>Streptomonospora</taxon>
    </lineage>
</organism>
<comment type="caution">
    <text evidence="3">The sequence shown here is derived from an EMBL/GenBank/DDBJ whole genome shotgun (WGS) entry which is preliminary data.</text>
</comment>